<dbReference type="InterPro" id="IPR036869">
    <property type="entry name" value="J_dom_sf"/>
</dbReference>
<gene>
    <name evidence="4" type="ORF">NKR19_g10014</name>
</gene>
<dbReference type="PANTHER" id="PTHR44873:SF1">
    <property type="entry name" value="DNAJ HOMOLOG SUBFAMILY C MEMBER 30, MITOCHONDRIAL"/>
    <property type="match status" value="1"/>
</dbReference>
<proteinExistence type="predicted"/>
<dbReference type="SUPFAM" id="SSF46565">
    <property type="entry name" value="Chaperone J-domain"/>
    <property type="match status" value="1"/>
</dbReference>
<dbReference type="SMART" id="SM00271">
    <property type="entry name" value="DnaJ"/>
    <property type="match status" value="1"/>
</dbReference>
<keyword evidence="5" id="KW-1185">Reference proteome</keyword>
<feature type="region of interest" description="Disordered" evidence="1">
    <location>
        <begin position="113"/>
        <end position="244"/>
    </location>
</feature>
<keyword evidence="2" id="KW-0812">Transmembrane</keyword>
<evidence type="ECO:0000259" key="3">
    <source>
        <dbReference type="PROSITE" id="PS50076"/>
    </source>
</evidence>
<dbReference type="InterPro" id="IPR053025">
    <property type="entry name" value="Mito_ATP_Synthase-Asso"/>
</dbReference>
<reference evidence="4" key="1">
    <citation type="submission" date="2022-07" db="EMBL/GenBank/DDBJ databases">
        <title>Fungi with potential for degradation of polypropylene.</title>
        <authorList>
            <person name="Gostincar C."/>
        </authorList>
    </citation>
    <scope>NUCLEOTIDE SEQUENCE</scope>
    <source>
        <strain evidence="4">EXF-13287</strain>
    </source>
</reference>
<keyword evidence="2" id="KW-0472">Membrane</keyword>
<feature type="domain" description="J" evidence="3">
    <location>
        <begin position="46"/>
        <end position="110"/>
    </location>
</feature>
<dbReference type="EMBL" id="JANBVN010000282">
    <property type="protein sequence ID" value="KAJ9130170.1"/>
    <property type="molecule type" value="Genomic_DNA"/>
</dbReference>
<feature type="compositionally biased region" description="Gly residues" evidence="1">
    <location>
        <begin position="181"/>
        <end position="203"/>
    </location>
</feature>
<dbReference type="PANTHER" id="PTHR44873">
    <property type="entry name" value="DNAJ HOMOLOG SUBFAMILY C MEMBER 30, MITOCHONDRIAL"/>
    <property type="match status" value="1"/>
</dbReference>
<dbReference type="Gene3D" id="1.10.287.110">
    <property type="entry name" value="DnaJ domain"/>
    <property type="match status" value="1"/>
</dbReference>
<dbReference type="CDD" id="cd06257">
    <property type="entry name" value="DnaJ"/>
    <property type="match status" value="1"/>
</dbReference>
<protein>
    <submittedName>
        <fullName evidence="4">DnaJ-domain-containing protein</fullName>
    </submittedName>
</protein>
<name>A0AA38RER9_9PEZI</name>
<dbReference type="AlphaFoldDB" id="A0AA38RER9"/>
<dbReference type="PRINTS" id="PR00625">
    <property type="entry name" value="JDOMAIN"/>
</dbReference>
<dbReference type="Proteomes" id="UP001174691">
    <property type="component" value="Unassembled WGS sequence"/>
</dbReference>
<dbReference type="PROSITE" id="PS50076">
    <property type="entry name" value="DNAJ_2"/>
    <property type="match status" value="1"/>
</dbReference>
<keyword evidence="2" id="KW-1133">Transmembrane helix</keyword>
<dbReference type="Pfam" id="PF00226">
    <property type="entry name" value="DnaJ"/>
    <property type="match status" value="1"/>
</dbReference>
<feature type="compositionally biased region" description="Basic and acidic residues" evidence="1">
    <location>
        <begin position="216"/>
        <end position="244"/>
    </location>
</feature>
<comment type="caution">
    <text evidence="4">The sequence shown here is derived from an EMBL/GenBank/DDBJ whole genome shotgun (WGS) entry which is preliminary data.</text>
</comment>
<dbReference type="InterPro" id="IPR001623">
    <property type="entry name" value="DnaJ_domain"/>
</dbReference>
<evidence type="ECO:0000256" key="1">
    <source>
        <dbReference type="SAM" id="MobiDB-lite"/>
    </source>
</evidence>
<accession>A0AA38RER9</accession>
<feature type="transmembrane region" description="Helical" evidence="2">
    <location>
        <begin position="251"/>
        <end position="273"/>
    </location>
</feature>
<sequence length="283" mass="31159">MPFHHAPIRAALAVRTGLLYQYKPWLPQRNFHTSRPLRDDIDSSKNHYETLNVSTDASQAEIKKSFYSLSKRHHPDHSSHPNASSRFQRISEAYHVLGHADKRARYDRDTMRLPPSHVHQHHAARRSGSYSSTGPAGGRPASGLSRRRGTFTGPPPSFYRSGGWGAHAGKRRASHEESTGTGQGGSGMGEGGGGAGVGGGMGPGQDPLHRTGGAGHFDHVGHERMHRRHEEARRARRKGEDERTPVVDTGLWLRFVVVTGIVAGCAYVPYWFSSKGEKRTKAR</sequence>
<organism evidence="4 5">
    <name type="scientific">Coniochaeta hoffmannii</name>
    <dbReference type="NCBI Taxonomy" id="91930"/>
    <lineage>
        <taxon>Eukaryota</taxon>
        <taxon>Fungi</taxon>
        <taxon>Dikarya</taxon>
        <taxon>Ascomycota</taxon>
        <taxon>Pezizomycotina</taxon>
        <taxon>Sordariomycetes</taxon>
        <taxon>Sordariomycetidae</taxon>
        <taxon>Coniochaetales</taxon>
        <taxon>Coniochaetaceae</taxon>
        <taxon>Coniochaeta</taxon>
    </lineage>
</organism>
<evidence type="ECO:0000256" key="2">
    <source>
        <dbReference type="SAM" id="Phobius"/>
    </source>
</evidence>
<evidence type="ECO:0000313" key="4">
    <source>
        <dbReference type="EMBL" id="KAJ9130170.1"/>
    </source>
</evidence>
<evidence type="ECO:0000313" key="5">
    <source>
        <dbReference type="Proteomes" id="UP001174691"/>
    </source>
</evidence>